<keyword evidence="2" id="KW-1133">Transmembrane helix</keyword>
<protein>
    <recommendedName>
        <fullName evidence="6">Auto-transporter adhesin head GIN domain-containing protein</fullName>
    </recommendedName>
</protein>
<reference evidence="5" key="1">
    <citation type="journal article" date="2011" name="Genome Biol.">
        <title>Comparative genomics of the social amoebae Dictyostelium discoideum and Dictyostelium purpureum.</title>
        <authorList>
            <consortium name="US DOE Joint Genome Institute (JGI-PGF)"/>
            <person name="Sucgang R."/>
            <person name="Kuo A."/>
            <person name="Tian X."/>
            <person name="Salerno W."/>
            <person name="Parikh A."/>
            <person name="Feasley C.L."/>
            <person name="Dalin E."/>
            <person name="Tu H."/>
            <person name="Huang E."/>
            <person name="Barry K."/>
            <person name="Lindquist E."/>
            <person name="Shapiro H."/>
            <person name="Bruce D."/>
            <person name="Schmutz J."/>
            <person name="Salamov A."/>
            <person name="Fey P."/>
            <person name="Gaudet P."/>
            <person name="Anjard C."/>
            <person name="Babu M.M."/>
            <person name="Basu S."/>
            <person name="Bushmanova Y."/>
            <person name="van der Wel H."/>
            <person name="Katoh-Kurasawa M."/>
            <person name="Dinh C."/>
            <person name="Coutinho P.M."/>
            <person name="Saito T."/>
            <person name="Elias M."/>
            <person name="Schaap P."/>
            <person name="Kay R.R."/>
            <person name="Henrissat B."/>
            <person name="Eichinger L."/>
            <person name="Rivero F."/>
            <person name="Putnam N.H."/>
            <person name="West C.M."/>
            <person name="Loomis W.F."/>
            <person name="Chisholm R.L."/>
            <person name="Shaulsky G."/>
            <person name="Strassmann J.E."/>
            <person name="Queller D.C."/>
            <person name="Kuspa A."/>
            <person name="Grigoriev I.V."/>
        </authorList>
    </citation>
    <scope>NUCLEOTIDE SEQUENCE [LARGE SCALE GENOMIC DNA]</scope>
    <source>
        <strain evidence="5">QSDP1</strain>
    </source>
</reference>
<keyword evidence="2" id="KW-0812">Transmembrane</keyword>
<dbReference type="GeneID" id="10500163"/>
<dbReference type="Proteomes" id="UP000001064">
    <property type="component" value="Unassembled WGS sequence"/>
</dbReference>
<feature type="chain" id="PRO_5003263598" description="Auto-transporter adhesin head GIN domain-containing protein" evidence="3">
    <location>
        <begin position="22"/>
        <end position="515"/>
    </location>
</feature>
<proteinExistence type="predicted"/>
<dbReference type="InParanoid" id="F0ZFP3"/>
<evidence type="ECO:0000313" key="4">
    <source>
        <dbReference type="EMBL" id="EGC37269.1"/>
    </source>
</evidence>
<evidence type="ECO:0000313" key="5">
    <source>
        <dbReference type="Proteomes" id="UP000001064"/>
    </source>
</evidence>
<keyword evidence="3" id="KW-0732">Signal</keyword>
<feature type="signal peptide" evidence="3">
    <location>
        <begin position="1"/>
        <end position="21"/>
    </location>
</feature>
<dbReference type="AlphaFoldDB" id="F0ZFP3"/>
<feature type="transmembrane region" description="Helical" evidence="2">
    <location>
        <begin position="479"/>
        <end position="502"/>
    </location>
</feature>
<evidence type="ECO:0000256" key="2">
    <source>
        <dbReference type="SAM" id="Phobius"/>
    </source>
</evidence>
<dbReference type="VEuPathDB" id="AmoebaDB:DICPUDRAFT_77130"/>
<keyword evidence="5" id="KW-1185">Reference proteome</keyword>
<name>F0ZFP3_DICPU</name>
<organism evidence="4 5">
    <name type="scientific">Dictyostelium purpureum</name>
    <name type="common">Slime mold</name>
    <dbReference type="NCBI Taxonomy" id="5786"/>
    <lineage>
        <taxon>Eukaryota</taxon>
        <taxon>Amoebozoa</taxon>
        <taxon>Evosea</taxon>
        <taxon>Eumycetozoa</taxon>
        <taxon>Dictyostelia</taxon>
        <taxon>Dictyosteliales</taxon>
        <taxon>Dictyosteliaceae</taxon>
        <taxon>Dictyostelium</taxon>
    </lineage>
</organism>
<feature type="compositionally biased region" description="Low complexity" evidence="1">
    <location>
        <begin position="433"/>
        <end position="467"/>
    </location>
</feature>
<keyword evidence="2" id="KW-0472">Membrane</keyword>
<dbReference type="KEGG" id="dpp:DICPUDRAFT_77130"/>
<accession>F0ZFP3</accession>
<dbReference type="RefSeq" id="XP_003286239.1">
    <property type="nucleotide sequence ID" value="XM_003286191.1"/>
</dbReference>
<evidence type="ECO:0000256" key="1">
    <source>
        <dbReference type="SAM" id="MobiDB-lite"/>
    </source>
</evidence>
<feature type="region of interest" description="Disordered" evidence="1">
    <location>
        <begin position="433"/>
        <end position="474"/>
    </location>
</feature>
<sequence length="515" mass="55198">MKNIFNLLLILLILNLGFINCKTVTFNSQSVQCTDESSPCNLASSKNWEQNEIPSDGDDVVIDFSTINLPSANIYLIAENLNIQLNSLALTGQESFKTSLNIQNSNVTVSKSFNTAFSTVNLTQQSDFNIRGAVDSSFGTTDVVYIFDGSNLYVPCGLSFNSSSIPMDGTIFISEDSVSNQNTKFLDVNQPNLSVSSNSNLTIISSTLNSVSMNSPNIVLNSLSRSYFSSLNSLGQVNIPNYGSLELSNSSASSASTINLGGSLTVRGDLNVQQIVIGSTGVIYNYGNVNTDLSSLSGSIIYHTPTAEAKSINIQDGSLVLYNSILSVSSDFKVSSDSVIKFFSCSLDNTQSYIQVKGTLLLDSIDVVIQLSDSNILPSDGDRILLVSAPSVPDAVVKVNSIKFYTQANTNGLTYKVEYDNGNVYLVFNNSGTNGGNNSSNNNNNNNNNNSSNNNNNNDSNDGNNNGNDKKESNEKRNVAIGVSIGTVVGAILLLTVIGVMVRNKRRGEKRPLLG</sequence>
<dbReference type="EMBL" id="GL871004">
    <property type="protein sequence ID" value="EGC37269.1"/>
    <property type="molecule type" value="Genomic_DNA"/>
</dbReference>
<evidence type="ECO:0008006" key="6">
    <source>
        <dbReference type="Google" id="ProtNLM"/>
    </source>
</evidence>
<evidence type="ECO:0000256" key="3">
    <source>
        <dbReference type="SAM" id="SignalP"/>
    </source>
</evidence>
<gene>
    <name evidence="4" type="ORF">DICPUDRAFT_77130</name>
</gene>